<feature type="transmembrane region" description="Helical" evidence="6">
    <location>
        <begin position="45"/>
        <end position="64"/>
    </location>
</feature>
<dbReference type="InterPro" id="IPR051611">
    <property type="entry name" value="ECF_transporter_component"/>
</dbReference>
<dbReference type="GO" id="GO:0043190">
    <property type="term" value="C:ATP-binding cassette (ABC) transporter complex"/>
    <property type="evidence" value="ECO:0007669"/>
    <property type="project" value="InterPro"/>
</dbReference>
<reference evidence="7" key="1">
    <citation type="submission" date="2020-07" db="EMBL/GenBank/DDBJ databases">
        <title>Methanobacterium. sp. MethCan genome.</title>
        <authorList>
            <person name="Postec A."/>
            <person name="Quemeneur M."/>
        </authorList>
    </citation>
    <scope>NUCLEOTIDE SEQUENCE</scope>
    <source>
        <strain evidence="7">MethCAN</strain>
    </source>
</reference>
<dbReference type="AlphaFoldDB" id="A0A8T8K525"/>
<protein>
    <submittedName>
        <fullName evidence="7">Cobalt ECF transporter T component CbiQ</fullName>
    </submittedName>
</protein>
<name>A0A8T8K525_9EURY</name>
<dbReference type="OrthoDB" id="51610at2157"/>
<keyword evidence="5 6" id="KW-0472">Membrane</keyword>
<evidence type="ECO:0000256" key="4">
    <source>
        <dbReference type="ARBA" id="ARBA00022989"/>
    </source>
</evidence>
<dbReference type="InterPro" id="IPR012809">
    <property type="entry name" value="ECF_CbiQ"/>
</dbReference>
<keyword evidence="2" id="KW-1003">Cell membrane</keyword>
<accession>A0A8T8K525</accession>
<keyword evidence="3 6" id="KW-0812">Transmembrane</keyword>
<proteinExistence type="predicted"/>
<sequence length="263" mass="30662">MHVGISQIESESSKKSIIHSLDGRIKLIITLCIIIYAVYTTKIPVLWIMELYLLVLILVSKVSFSYAIKRVLLILPFGGFIALFQPFIVPGVVIYTLPLDITITYEGAIFGILLLSRLIVCLTAVVLLSSVTPIQEIVNSGRRMGFPRELALILSLTIRYLFMFYDELERIRNAQKTRCFDIWNKKTSYMWRLRQIAYTIVMLFLRSYEQGEKVYFSMLSRGYTGESDMYREKKKMSFNDYLFIVLTLILILAIELIRYFYFI</sequence>
<dbReference type="GO" id="GO:0006824">
    <property type="term" value="P:cobalt ion transport"/>
    <property type="evidence" value="ECO:0007669"/>
    <property type="project" value="InterPro"/>
</dbReference>
<evidence type="ECO:0000256" key="2">
    <source>
        <dbReference type="ARBA" id="ARBA00022475"/>
    </source>
</evidence>
<dbReference type="PANTHER" id="PTHR34857:SF2">
    <property type="entry name" value="SLL0384 PROTEIN"/>
    <property type="match status" value="1"/>
</dbReference>
<dbReference type="KEGG" id="meme:HYG87_07885"/>
<feature type="transmembrane region" description="Helical" evidence="6">
    <location>
        <begin position="107"/>
        <end position="128"/>
    </location>
</feature>
<dbReference type="PANTHER" id="PTHR34857">
    <property type="entry name" value="SLL0384 PROTEIN"/>
    <property type="match status" value="1"/>
</dbReference>
<evidence type="ECO:0000256" key="3">
    <source>
        <dbReference type="ARBA" id="ARBA00022692"/>
    </source>
</evidence>
<feature type="transmembrane region" description="Helical" evidence="6">
    <location>
        <begin position="71"/>
        <end position="95"/>
    </location>
</feature>
<comment type="subcellular location">
    <subcellularLocation>
        <location evidence="1">Cell membrane</location>
        <topology evidence="1">Multi-pass membrane protein</topology>
    </subcellularLocation>
</comment>
<evidence type="ECO:0000256" key="6">
    <source>
        <dbReference type="SAM" id="Phobius"/>
    </source>
</evidence>
<dbReference type="EMBL" id="CP058560">
    <property type="protein sequence ID" value="QUH23686.1"/>
    <property type="molecule type" value="Genomic_DNA"/>
</dbReference>
<evidence type="ECO:0000256" key="5">
    <source>
        <dbReference type="ARBA" id="ARBA00023136"/>
    </source>
</evidence>
<dbReference type="RefSeq" id="WP_211532642.1">
    <property type="nucleotide sequence ID" value="NZ_CP058560.1"/>
</dbReference>
<dbReference type="InterPro" id="IPR003339">
    <property type="entry name" value="ABC/ECF_trnsptr_transmembrane"/>
</dbReference>
<organism evidence="7 8">
    <name type="scientific">Methanobacterium alkalithermotolerans</name>
    <dbReference type="NCBI Taxonomy" id="2731220"/>
    <lineage>
        <taxon>Archaea</taxon>
        <taxon>Methanobacteriati</taxon>
        <taxon>Methanobacteriota</taxon>
        <taxon>Methanomada group</taxon>
        <taxon>Methanobacteria</taxon>
        <taxon>Methanobacteriales</taxon>
        <taxon>Methanobacteriaceae</taxon>
        <taxon>Methanobacterium</taxon>
    </lineage>
</organism>
<gene>
    <name evidence="7" type="primary">cbiQ</name>
    <name evidence="7" type="ORF">HYG87_07885</name>
</gene>
<dbReference type="CDD" id="cd16914">
    <property type="entry name" value="EcfT"/>
    <property type="match status" value="1"/>
</dbReference>
<keyword evidence="4 6" id="KW-1133">Transmembrane helix</keyword>
<dbReference type="GeneID" id="64820676"/>
<dbReference type="NCBIfam" id="TIGR02454">
    <property type="entry name" value="ECF_T_CbiQ"/>
    <property type="match status" value="1"/>
</dbReference>
<feature type="transmembrane region" description="Helical" evidence="6">
    <location>
        <begin position="241"/>
        <end position="261"/>
    </location>
</feature>
<evidence type="ECO:0000313" key="7">
    <source>
        <dbReference type="EMBL" id="QUH23686.1"/>
    </source>
</evidence>
<keyword evidence="8" id="KW-1185">Reference proteome</keyword>
<evidence type="ECO:0000256" key="1">
    <source>
        <dbReference type="ARBA" id="ARBA00004651"/>
    </source>
</evidence>
<dbReference type="Pfam" id="PF02361">
    <property type="entry name" value="CbiQ"/>
    <property type="match status" value="1"/>
</dbReference>
<feature type="transmembrane region" description="Helical" evidence="6">
    <location>
        <begin position="21"/>
        <end position="39"/>
    </location>
</feature>
<dbReference type="Proteomes" id="UP000681041">
    <property type="component" value="Chromosome"/>
</dbReference>
<evidence type="ECO:0000313" key="8">
    <source>
        <dbReference type="Proteomes" id="UP000681041"/>
    </source>
</evidence>